<evidence type="ECO:0000256" key="2">
    <source>
        <dbReference type="ARBA" id="ARBA00004922"/>
    </source>
</evidence>
<evidence type="ECO:0000256" key="5">
    <source>
        <dbReference type="ARBA" id="ARBA00022679"/>
    </source>
</evidence>
<comment type="caution">
    <text evidence="15">The sequence shown here is derived from an EMBL/GenBank/DDBJ whole genome shotgun (WGS) entry which is preliminary data.</text>
</comment>
<evidence type="ECO:0000256" key="3">
    <source>
        <dbReference type="ARBA" id="ARBA00008919"/>
    </source>
</evidence>
<keyword evidence="16" id="KW-1185">Reference proteome</keyword>
<evidence type="ECO:0000256" key="9">
    <source>
        <dbReference type="ARBA" id="ARBA00023034"/>
    </source>
</evidence>
<keyword evidence="7" id="KW-0735">Signal-anchor</keyword>
<evidence type="ECO:0000259" key="14">
    <source>
        <dbReference type="Pfam" id="PF17039"/>
    </source>
</evidence>
<dbReference type="GO" id="GO:0000139">
    <property type="term" value="C:Golgi membrane"/>
    <property type="evidence" value="ECO:0007669"/>
    <property type="project" value="UniProtKB-SubCell"/>
</dbReference>
<protein>
    <recommendedName>
        <fullName evidence="12">Fucosyltransferase</fullName>
        <ecNumber evidence="12">2.4.1.-</ecNumber>
    </recommendedName>
</protein>
<evidence type="ECO:0000256" key="7">
    <source>
        <dbReference type="ARBA" id="ARBA00022968"/>
    </source>
</evidence>
<reference evidence="15" key="1">
    <citation type="journal article" date="2023" name="Mol. Biol. Evol.">
        <title>Third-Generation Sequencing Reveals the Adaptive Role of the Epigenome in Three Deep-Sea Polychaetes.</title>
        <authorList>
            <person name="Perez M."/>
            <person name="Aroh O."/>
            <person name="Sun Y."/>
            <person name="Lan Y."/>
            <person name="Juniper S.K."/>
            <person name="Young C.R."/>
            <person name="Angers B."/>
            <person name="Qian P.Y."/>
        </authorList>
    </citation>
    <scope>NUCLEOTIDE SEQUENCE</scope>
    <source>
        <strain evidence="15">P08H-3</strain>
    </source>
</reference>
<gene>
    <name evidence="15" type="ORF">LSH36_973g00037</name>
</gene>
<proteinExistence type="inferred from homology"/>
<dbReference type="EMBL" id="JAODUP010000973">
    <property type="protein sequence ID" value="KAK2142302.1"/>
    <property type="molecule type" value="Genomic_DNA"/>
</dbReference>
<evidence type="ECO:0000256" key="1">
    <source>
        <dbReference type="ARBA" id="ARBA00004323"/>
    </source>
</evidence>
<dbReference type="InterPro" id="IPR038577">
    <property type="entry name" value="GT10-like_C_sf"/>
</dbReference>
<dbReference type="PANTHER" id="PTHR48438">
    <property type="entry name" value="ALPHA-(1,3)-FUCOSYLTRANSFERASE C-RELATED"/>
    <property type="match status" value="1"/>
</dbReference>
<comment type="similarity">
    <text evidence="3 12">Belongs to the glycosyltransferase 10 family.</text>
</comment>
<dbReference type="FunFam" id="3.40.50.11660:FF:000006">
    <property type="entry name" value="Alpha-(1,3)-fucosyltransferase C"/>
    <property type="match status" value="1"/>
</dbReference>
<feature type="domain" description="Fucosyltransferase N-terminal" evidence="14">
    <location>
        <begin position="48"/>
        <end position="161"/>
    </location>
</feature>
<accession>A0AAD9IWM5</accession>
<dbReference type="Pfam" id="PF17039">
    <property type="entry name" value="Glyco_tran_10_N"/>
    <property type="match status" value="1"/>
</dbReference>
<dbReference type="Proteomes" id="UP001208570">
    <property type="component" value="Unassembled WGS sequence"/>
</dbReference>
<keyword evidence="11" id="KW-0325">Glycoprotein</keyword>
<evidence type="ECO:0000313" key="16">
    <source>
        <dbReference type="Proteomes" id="UP001208570"/>
    </source>
</evidence>
<dbReference type="PANTHER" id="PTHR48438:SF1">
    <property type="entry name" value="ALPHA-(1,3)-FUCOSYLTRANSFERASE C-RELATED"/>
    <property type="match status" value="1"/>
</dbReference>
<evidence type="ECO:0000256" key="4">
    <source>
        <dbReference type="ARBA" id="ARBA00022676"/>
    </source>
</evidence>
<comment type="subcellular location">
    <subcellularLocation>
        <location evidence="1">Golgi apparatus membrane</location>
        <topology evidence="1">Single-pass type II membrane protein</topology>
    </subcellularLocation>
    <subcellularLocation>
        <location evidence="12">Golgi apparatus</location>
        <location evidence="12">Golgi stack membrane</location>
        <topology evidence="12">Single-pass type II membrane protein</topology>
    </subcellularLocation>
</comment>
<keyword evidence="5 12" id="KW-0808">Transferase</keyword>
<dbReference type="InterPro" id="IPR055270">
    <property type="entry name" value="Glyco_tran_10_C"/>
</dbReference>
<organism evidence="15 16">
    <name type="scientific">Paralvinella palmiformis</name>
    <dbReference type="NCBI Taxonomy" id="53620"/>
    <lineage>
        <taxon>Eukaryota</taxon>
        <taxon>Metazoa</taxon>
        <taxon>Spiralia</taxon>
        <taxon>Lophotrochozoa</taxon>
        <taxon>Annelida</taxon>
        <taxon>Polychaeta</taxon>
        <taxon>Sedentaria</taxon>
        <taxon>Canalipalpata</taxon>
        <taxon>Terebellida</taxon>
        <taxon>Terebelliformia</taxon>
        <taxon>Alvinellidae</taxon>
        <taxon>Paralvinella</taxon>
    </lineage>
</organism>
<dbReference type="Pfam" id="PF00852">
    <property type="entry name" value="Glyco_transf_10"/>
    <property type="match status" value="1"/>
</dbReference>
<evidence type="ECO:0000256" key="10">
    <source>
        <dbReference type="ARBA" id="ARBA00023136"/>
    </source>
</evidence>
<dbReference type="GO" id="GO:0032580">
    <property type="term" value="C:Golgi cisterna membrane"/>
    <property type="evidence" value="ECO:0007669"/>
    <property type="project" value="UniProtKB-SubCell"/>
</dbReference>
<keyword evidence="8 12" id="KW-1133">Transmembrane helix</keyword>
<name>A0AAD9IWM5_9ANNE</name>
<keyword evidence="6 12" id="KW-0812">Transmembrane</keyword>
<evidence type="ECO:0000256" key="11">
    <source>
        <dbReference type="ARBA" id="ARBA00023180"/>
    </source>
</evidence>
<dbReference type="InterPro" id="IPR001503">
    <property type="entry name" value="Glyco_trans_10"/>
</dbReference>
<evidence type="ECO:0000256" key="6">
    <source>
        <dbReference type="ARBA" id="ARBA00022692"/>
    </source>
</evidence>
<comment type="pathway">
    <text evidence="2">Protein modification; protein glycosylation.</text>
</comment>
<keyword evidence="4 12" id="KW-0328">Glycosyltransferase</keyword>
<dbReference type="InterPro" id="IPR031481">
    <property type="entry name" value="Glyco_tran_10_N"/>
</dbReference>
<evidence type="ECO:0000256" key="12">
    <source>
        <dbReference type="RuleBase" id="RU003832"/>
    </source>
</evidence>
<dbReference type="Gene3D" id="3.40.50.11660">
    <property type="entry name" value="Glycosyl transferase family 10, C-terminal domain"/>
    <property type="match status" value="1"/>
</dbReference>
<dbReference type="EC" id="2.4.1.-" evidence="12"/>
<feature type="domain" description="Fucosyltransferase C-terminal" evidence="13">
    <location>
        <begin position="180"/>
        <end position="329"/>
    </location>
</feature>
<evidence type="ECO:0000313" key="15">
    <source>
        <dbReference type="EMBL" id="KAK2142302.1"/>
    </source>
</evidence>
<dbReference type="SUPFAM" id="SSF53756">
    <property type="entry name" value="UDP-Glycosyltransferase/glycogen phosphorylase"/>
    <property type="match status" value="1"/>
</dbReference>
<evidence type="ECO:0000259" key="13">
    <source>
        <dbReference type="Pfam" id="PF00852"/>
    </source>
</evidence>
<dbReference type="AlphaFoldDB" id="A0AAD9IWM5"/>
<dbReference type="GO" id="GO:0008417">
    <property type="term" value="F:fucosyltransferase activity"/>
    <property type="evidence" value="ECO:0007669"/>
    <property type="project" value="InterPro"/>
</dbReference>
<evidence type="ECO:0000256" key="8">
    <source>
        <dbReference type="ARBA" id="ARBA00022989"/>
    </source>
</evidence>
<keyword evidence="9 12" id="KW-0333">Golgi apparatus</keyword>
<feature type="transmembrane region" description="Helical" evidence="12">
    <location>
        <begin position="12"/>
        <end position="31"/>
    </location>
</feature>
<keyword evidence="10 12" id="KW-0472">Membrane</keyword>
<sequence length="333" mass="39235">MTSTRLWRRQNYKYVLVVSLFVFLLLISKYFGEYPTSSVVCTKASENRTKVILLWTTWFDKKSWFFSKSELGRSLSGKKSCPITDCVVTDDQSRLREADVVLFHYKDPPYWPTTRYTHQYYGHFVQEPPGDRGWFSFIEKYEGRMNITINFRHDADIFVPYSVLVPAKKRGEYKQRIALASKRKSVVWPVSHCGTSSQREVYVEELSKHIDVDIYGKCGTHRCPRTRTHSCLEYWENTYKFYLAFENNICDDYITEKLFQPLEYELVPVVLGGGNYSRDAPTHSVINARDFNSPKDLANFLLELGEDDERYNGYFRWKTSYESVSMSEWLSCR</sequence>